<dbReference type="Proteomes" id="UP000198755">
    <property type="component" value="Unassembled WGS sequence"/>
</dbReference>
<proteinExistence type="predicted"/>
<dbReference type="AlphaFoldDB" id="A0A1I3WVC7"/>
<feature type="transmembrane region" description="Helical" evidence="1">
    <location>
        <begin position="56"/>
        <end position="77"/>
    </location>
</feature>
<dbReference type="PANTHER" id="PTHR34989:SF1">
    <property type="entry name" value="PROTEIN HDED"/>
    <property type="match status" value="1"/>
</dbReference>
<sequence length="194" mass="20545">MPSSPDFRPLSDDPRRLDTAIAQLRHRWGWIVGFGSLLTLMGFAALGLVVSATIVSVYSIAIFMVIAGGSEIALGIGARTWSRFFLWVAAGAVYLVAAAFAFAQPLVAAAAFTLLLGVGMIATGAMRIYFATKIDPGARDVILAAGVLTAIVGLLILVGWPANSFFVLGILLGLDLIFWGAGWIFFGLRLRQAA</sequence>
<keyword evidence="1" id="KW-0472">Membrane</keyword>
<feature type="transmembrane region" description="Helical" evidence="1">
    <location>
        <begin position="84"/>
        <end position="103"/>
    </location>
</feature>
<dbReference type="Pfam" id="PF03729">
    <property type="entry name" value="DUF308"/>
    <property type="match status" value="1"/>
</dbReference>
<dbReference type="PANTHER" id="PTHR34989">
    <property type="entry name" value="PROTEIN HDED"/>
    <property type="match status" value="1"/>
</dbReference>
<evidence type="ECO:0000256" key="1">
    <source>
        <dbReference type="SAM" id="Phobius"/>
    </source>
</evidence>
<name>A0A1I3WVC7_9HYPH</name>
<accession>A0A1I3WVC7</accession>
<evidence type="ECO:0000313" key="3">
    <source>
        <dbReference type="Proteomes" id="UP000198755"/>
    </source>
</evidence>
<dbReference type="InterPro" id="IPR052712">
    <property type="entry name" value="Acid_resist_chaperone_HdeD"/>
</dbReference>
<gene>
    <name evidence="2" type="ORF">SAMN05444581_102106</name>
</gene>
<dbReference type="GO" id="GO:0005886">
    <property type="term" value="C:plasma membrane"/>
    <property type="evidence" value="ECO:0007669"/>
    <property type="project" value="TreeGrafter"/>
</dbReference>
<keyword evidence="1" id="KW-1133">Transmembrane helix</keyword>
<protein>
    <submittedName>
        <fullName evidence="2">Uncharacterized membrane protein HdeD, DUF308 family</fullName>
    </submittedName>
</protein>
<dbReference type="InterPro" id="IPR005325">
    <property type="entry name" value="DUF308_memb"/>
</dbReference>
<keyword evidence="1" id="KW-0812">Transmembrane</keyword>
<dbReference type="RefSeq" id="WP_091677938.1">
    <property type="nucleotide sequence ID" value="NZ_FOSN01000002.1"/>
</dbReference>
<feature type="transmembrane region" description="Helical" evidence="1">
    <location>
        <begin position="28"/>
        <end position="50"/>
    </location>
</feature>
<dbReference type="STRING" id="1612308.SAMN05444581_102106"/>
<dbReference type="EMBL" id="FOSN01000002">
    <property type="protein sequence ID" value="SFK10391.1"/>
    <property type="molecule type" value="Genomic_DNA"/>
</dbReference>
<evidence type="ECO:0000313" key="2">
    <source>
        <dbReference type="EMBL" id="SFK10391.1"/>
    </source>
</evidence>
<dbReference type="OrthoDB" id="9815400at2"/>
<feature type="transmembrane region" description="Helical" evidence="1">
    <location>
        <begin position="141"/>
        <end position="160"/>
    </location>
</feature>
<feature type="transmembrane region" description="Helical" evidence="1">
    <location>
        <begin position="166"/>
        <end position="188"/>
    </location>
</feature>
<feature type="transmembrane region" description="Helical" evidence="1">
    <location>
        <begin position="109"/>
        <end position="129"/>
    </location>
</feature>
<organism evidence="2 3">
    <name type="scientific">Methylocapsa palsarum</name>
    <dbReference type="NCBI Taxonomy" id="1612308"/>
    <lineage>
        <taxon>Bacteria</taxon>
        <taxon>Pseudomonadati</taxon>
        <taxon>Pseudomonadota</taxon>
        <taxon>Alphaproteobacteria</taxon>
        <taxon>Hyphomicrobiales</taxon>
        <taxon>Beijerinckiaceae</taxon>
        <taxon>Methylocapsa</taxon>
    </lineage>
</organism>
<keyword evidence="3" id="KW-1185">Reference proteome</keyword>
<reference evidence="2 3" key="1">
    <citation type="submission" date="2016-10" db="EMBL/GenBank/DDBJ databases">
        <authorList>
            <person name="de Groot N.N."/>
        </authorList>
    </citation>
    <scope>NUCLEOTIDE SEQUENCE [LARGE SCALE GENOMIC DNA]</scope>
    <source>
        <strain evidence="2 3">NE2</strain>
    </source>
</reference>